<evidence type="ECO:0000313" key="1">
    <source>
        <dbReference type="EMBL" id="KGO31862.1"/>
    </source>
</evidence>
<dbReference type="Proteomes" id="UP000030023">
    <property type="component" value="Unassembled WGS sequence"/>
</dbReference>
<organism evidence="1 2">
    <name type="scientific">Oenococcus alcoholitolerans</name>
    <dbReference type="NCBI Taxonomy" id="931074"/>
    <lineage>
        <taxon>Bacteria</taxon>
        <taxon>Bacillati</taxon>
        <taxon>Bacillota</taxon>
        <taxon>Bacilli</taxon>
        <taxon>Lactobacillales</taxon>
        <taxon>Lactobacillaceae</taxon>
        <taxon>Oenococcus</taxon>
    </lineage>
</organism>
<sequence>MNKLDKVIDGDLEEIIDALIIADQTKRLEEMI</sequence>
<reference evidence="1 2" key="1">
    <citation type="journal article" date="2014" name="Antonie Van Leeuwenhoek">
        <title>Oenococcus alcoholitolerans sp. nov., a lactic acid bacteria isolated from cachaca and ethanol fermentation processes.</title>
        <authorList>
            <person name="Badotti F."/>
            <person name="Moreira A.P."/>
            <person name="Tonon L.A."/>
            <person name="de Lucena B.T."/>
            <person name="Gomes Fde C."/>
            <person name="Kruger R."/>
            <person name="Thompson C.C."/>
            <person name="de Morais M.A.Jr."/>
            <person name="Rosa C.A."/>
            <person name="Thompson F.L."/>
        </authorList>
    </citation>
    <scope>NUCLEOTIDE SEQUENCE [LARGE SCALE GENOMIC DNA]</scope>
    <source>
        <strain evidence="1 2">UFRJ-M7.2.18</strain>
    </source>
</reference>
<keyword evidence="2" id="KW-1185">Reference proteome</keyword>
<name>A0ABR4XQW9_9LACO</name>
<proteinExistence type="predicted"/>
<comment type="caution">
    <text evidence="1">The sequence shown here is derived from an EMBL/GenBank/DDBJ whole genome shotgun (WGS) entry which is preliminary data.</text>
</comment>
<protein>
    <submittedName>
        <fullName evidence="1">Uncharacterized protein</fullName>
    </submittedName>
</protein>
<evidence type="ECO:0000313" key="2">
    <source>
        <dbReference type="Proteomes" id="UP000030023"/>
    </source>
</evidence>
<gene>
    <name evidence="1" type="ORF">Q757_04550</name>
</gene>
<accession>A0ABR4XQW9</accession>
<dbReference type="EMBL" id="AXCV01000178">
    <property type="protein sequence ID" value="KGO31862.1"/>
    <property type="molecule type" value="Genomic_DNA"/>
</dbReference>